<evidence type="ECO:0000313" key="1">
    <source>
        <dbReference type="EMBL" id="MCQ4163761.1"/>
    </source>
</evidence>
<organism evidence="1 2">
    <name type="scientific">Tahibacter harae</name>
    <dbReference type="NCBI Taxonomy" id="2963937"/>
    <lineage>
        <taxon>Bacteria</taxon>
        <taxon>Pseudomonadati</taxon>
        <taxon>Pseudomonadota</taxon>
        <taxon>Gammaproteobacteria</taxon>
        <taxon>Lysobacterales</taxon>
        <taxon>Rhodanobacteraceae</taxon>
        <taxon>Tahibacter</taxon>
    </lineage>
</organism>
<name>A0ABT1QMK6_9GAMM</name>
<evidence type="ECO:0000313" key="2">
    <source>
        <dbReference type="Proteomes" id="UP001165498"/>
    </source>
</evidence>
<reference evidence="1" key="1">
    <citation type="submission" date="2022-07" db="EMBL/GenBank/DDBJ databases">
        <title>Tahibacter sp., a new gammaproteobacterium isolated from the silt sample collected at pig farm.</title>
        <authorList>
            <person name="Chen H."/>
        </authorList>
    </citation>
    <scope>NUCLEOTIDE SEQUENCE</scope>
    <source>
        <strain evidence="1">P2K</strain>
    </source>
</reference>
<dbReference type="RefSeq" id="WP_255911300.1">
    <property type="nucleotide sequence ID" value="NZ_JANFQO010000002.1"/>
</dbReference>
<sequence>MREGVGGIVELSQPVAQRLLPLADLRGGRRRQRTARRIGLLIQTQFQQQTLGLQRLQRVAQRGCVSRTAFGLQQLLHGSGLVQQALDSRGRAFLRRLWLQRIRWQRCHDAARIITAEQGGDGGLLRWGGCSGCSRRSRGVAACSGRCRRHGDLAQRRRRWASRRVRPHRRLRRGVSRSGVGWRVGR</sequence>
<comment type="caution">
    <text evidence="1">The sequence shown here is derived from an EMBL/GenBank/DDBJ whole genome shotgun (WGS) entry which is preliminary data.</text>
</comment>
<protein>
    <submittedName>
        <fullName evidence="1">Uncharacterized protein</fullName>
    </submittedName>
</protein>
<proteinExistence type="predicted"/>
<gene>
    <name evidence="1" type="ORF">NM961_03445</name>
</gene>
<keyword evidence="2" id="KW-1185">Reference proteome</keyword>
<accession>A0ABT1QMK6</accession>
<dbReference type="EMBL" id="JANFQO010000002">
    <property type="protein sequence ID" value="MCQ4163761.1"/>
    <property type="molecule type" value="Genomic_DNA"/>
</dbReference>
<dbReference type="Proteomes" id="UP001165498">
    <property type="component" value="Unassembled WGS sequence"/>
</dbReference>